<comment type="caution">
    <text evidence="1">The sequence shown here is derived from an EMBL/GenBank/DDBJ whole genome shotgun (WGS) entry which is preliminary data.</text>
</comment>
<dbReference type="InterPro" id="IPR029033">
    <property type="entry name" value="His_PPase_superfam"/>
</dbReference>
<dbReference type="Pfam" id="PF00300">
    <property type="entry name" value="His_Phos_1"/>
    <property type="match status" value="1"/>
</dbReference>
<accession>A0ABP5TBB5</accession>
<dbReference type="SMART" id="SM00855">
    <property type="entry name" value="PGAM"/>
    <property type="match status" value="1"/>
</dbReference>
<dbReference type="EMBL" id="BAAARA010000008">
    <property type="protein sequence ID" value="GAA2348855.1"/>
    <property type="molecule type" value="Genomic_DNA"/>
</dbReference>
<sequence>MTSPAHHVYLLRHGTTEWSLTGQHTSRTDIPLTAEGELRTRQAGQTLTSLRAAGPLLTLASPLQRAQRTAALAGFADVVTEPLLTEWDYGEYEGLTTDRIRETVPGWTVWTHSCPGGESANEVATRADQVISRVREAESDVVLVGHGHFSRVLIARWIGLPATAGVNFALDAAGVTVLGFERGEPQIQRSNIPPWQHG</sequence>
<keyword evidence="2" id="KW-1185">Reference proteome</keyword>
<organism evidence="1 2">
    <name type="scientific">Saccharopolyspora halophila</name>
    <dbReference type="NCBI Taxonomy" id="405551"/>
    <lineage>
        <taxon>Bacteria</taxon>
        <taxon>Bacillati</taxon>
        <taxon>Actinomycetota</taxon>
        <taxon>Actinomycetes</taxon>
        <taxon>Pseudonocardiales</taxon>
        <taxon>Pseudonocardiaceae</taxon>
        <taxon>Saccharopolyspora</taxon>
    </lineage>
</organism>
<dbReference type="SUPFAM" id="SSF53254">
    <property type="entry name" value="Phosphoglycerate mutase-like"/>
    <property type="match status" value="1"/>
</dbReference>
<dbReference type="InterPro" id="IPR013078">
    <property type="entry name" value="His_Pase_superF_clade-1"/>
</dbReference>
<dbReference type="InterPro" id="IPR050275">
    <property type="entry name" value="PGM_Phosphatase"/>
</dbReference>
<dbReference type="Proteomes" id="UP001501218">
    <property type="component" value="Unassembled WGS sequence"/>
</dbReference>
<dbReference type="Gene3D" id="3.40.50.1240">
    <property type="entry name" value="Phosphoglycerate mutase-like"/>
    <property type="match status" value="1"/>
</dbReference>
<evidence type="ECO:0000313" key="2">
    <source>
        <dbReference type="Proteomes" id="UP001501218"/>
    </source>
</evidence>
<gene>
    <name evidence="1" type="ORF">GCM10009854_27940</name>
</gene>
<dbReference type="RefSeq" id="WP_344131395.1">
    <property type="nucleotide sequence ID" value="NZ_BAAARA010000008.1"/>
</dbReference>
<reference evidence="2" key="1">
    <citation type="journal article" date="2019" name="Int. J. Syst. Evol. Microbiol.">
        <title>The Global Catalogue of Microorganisms (GCM) 10K type strain sequencing project: providing services to taxonomists for standard genome sequencing and annotation.</title>
        <authorList>
            <consortium name="The Broad Institute Genomics Platform"/>
            <consortium name="The Broad Institute Genome Sequencing Center for Infectious Disease"/>
            <person name="Wu L."/>
            <person name="Ma J."/>
        </authorList>
    </citation>
    <scope>NUCLEOTIDE SEQUENCE [LARGE SCALE GENOMIC DNA]</scope>
    <source>
        <strain evidence="2">JCM 16221</strain>
    </source>
</reference>
<dbReference type="PANTHER" id="PTHR48100">
    <property type="entry name" value="BROAD-SPECIFICITY PHOSPHATASE YOR283W-RELATED"/>
    <property type="match status" value="1"/>
</dbReference>
<dbReference type="CDD" id="cd07067">
    <property type="entry name" value="HP_PGM_like"/>
    <property type="match status" value="1"/>
</dbReference>
<name>A0ABP5TBB5_9PSEU</name>
<proteinExistence type="predicted"/>
<protein>
    <submittedName>
        <fullName evidence="1">Acid phosphatase</fullName>
    </submittedName>
</protein>
<dbReference type="PANTHER" id="PTHR48100:SF15">
    <property type="entry name" value="SEDOHEPTULOSE 1,7-BISPHOSPHATASE"/>
    <property type="match status" value="1"/>
</dbReference>
<evidence type="ECO:0000313" key="1">
    <source>
        <dbReference type="EMBL" id="GAA2348855.1"/>
    </source>
</evidence>